<reference evidence="2" key="2">
    <citation type="journal article" date="2023" name="Plants (Basel)">
        <title>Annotation of the Turnera subulata (Passifloraceae) Draft Genome Reveals the S-Locus Evolved after the Divergence of Turneroideae from Passifloroideae in a Stepwise Manner.</title>
        <authorList>
            <person name="Henning P.M."/>
            <person name="Roalson E.H."/>
            <person name="Mir W."/>
            <person name="McCubbin A.G."/>
            <person name="Shore J.S."/>
        </authorList>
    </citation>
    <scope>NUCLEOTIDE SEQUENCE</scope>
    <source>
        <strain evidence="2">F60SS</strain>
    </source>
</reference>
<protein>
    <recommendedName>
        <fullName evidence="4">Retrotransposon gag domain-containing protein</fullName>
    </recommendedName>
</protein>
<dbReference type="EMBL" id="JAKUCV010000783">
    <property type="protein sequence ID" value="KAJ4848852.1"/>
    <property type="molecule type" value="Genomic_DNA"/>
</dbReference>
<dbReference type="OrthoDB" id="852269at2759"/>
<dbReference type="Proteomes" id="UP001141552">
    <property type="component" value="Unassembled WGS sequence"/>
</dbReference>
<feature type="compositionally biased region" description="Basic and acidic residues" evidence="1">
    <location>
        <begin position="7"/>
        <end position="31"/>
    </location>
</feature>
<feature type="compositionally biased region" description="Basic and acidic residues" evidence="1">
    <location>
        <begin position="362"/>
        <end position="385"/>
    </location>
</feature>
<feature type="region of interest" description="Disordered" evidence="1">
    <location>
        <begin position="362"/>
        <end position="390"/>
    </location>
</feature>
<sequence>MATRRGLRWEHEPESSSEEEGRPQRPSHGDIHTTPGATSTARARQVTDDPRFQALGSQINTLQSTIIELKENQETMMRSQSGRKAARKRGKNMNKTGVPPMRKRLQNLRMTAGYPNQFRDGGSKAYKRSHGARSLALRGRSFFSSDRGTNNSTMLELQTTEEAVFCRMMTSTFREDAQDWYNGLPSGSITSFADLGVAVEALKRGCRLRDFSNSLSRLPPTNIAELMERATEYIRKDDAYWSGRVEGTSSGPKRKEKPDNFSREPKKSKGRRVGEAEPLRFTPINTSPSHILAAITTRGDIEVRWPRRLRTPDESKDRSRYCKYHRDHGHDTEECHQLKREIERLIRARHLREFLREAARYQKEVPSEDPPRPPEGGRIHILEGKRPRKARRKRAVELLSVMRKATSRPGPISFHENDAEGVEFSYEDALVIEITLENFAVMRTLVDTGCVFNLVEPNVFKQMGIGTMEVHVIWNQGVQPNAAPLSRLLCARATLPFVIVDRGGRHGVAGFVLVRFPVTLAGVVASVAPVPDLAAAAPSNIGDMGMAAVLVEFEVEDEAMALSSSSS</sequence>
<proteinExistence type="predicted"/>
<feature type="region of interest" description="Disordered" evidence="1">
    <location>
        <begin position="1"/>
        <end position="44"/>
    </location>
</feature>
<name>A0A9Q0JPZ4_9ROSI</name>
<evidence type="ECO:0008006" key="4">
    <source>
        <dbReference type="Google" id="ProtNLM"/>
    </source>
</evidence>
<dbReference type="PANTHER" id="PTHR33223">
    <property type="entry name" value="CCHC-TYPE DOMAIN-CONTAINING PROTEIN"/>
    <property type="match status" value="1"/>
</dbReference>
<evidence type="ECO:0000256" key="1">
    <source>
        <dbReference type="SAM" id="MobiDB-lite"/>
    </source>
</evidence>
<dbReference type="PANTHER" id="PTHR33223:SF10">
    <property type="entry name" value="AMINOTRANSFERASE-LIKE PLANT MOBILE DOMAIN-CONTAINING PROTEIN"/>
    <property type="match status" value="1"/>
</dbReference>
<reference evidence="2" key="1">
    <citation type="submission" date="2022-02" db="EMBL/GenBank/DDBJ databases">
        <authorList>
            <person name="Henning P.M."/>
            <person name="McCubbin A.G."/>
            <person name="Shore J.S."/>
        </authorList>
    </citation>
    <scope>NUCLEOTIDE SEQUENCE</scope>
    <source>
        <strain evidence="2">F60SS</strain>
        <tissue evidence="2">Leaves</tissue>
    </source>
</reference>
<gene>
    <name evidence="2" type="ORF">Tsubulata_013652</name>
</gene>
<feature type="region of interest" description="Disordered" evidence="1">
    <location>
        <begin position="75"/>
        <end position="99"/>
    </location>
</feature>
<keyword evidence="3" id="KW-1185">Reference proteome</keyword>
<comment type="caution">
    <text evidence="2">The sequence shown here is derived from an EMBL/GenBank/DDBJ whole genome shotgun (WGS) entry which is preliminary data.</text>
</comment>
<evidence type="ECO:0000313" key="3">
    <source>
        <dbReference type="Proteomes" id="UP001141552"/>
    </source>
</evidence>
<feature type="compositionally biased region" description="Basic and acidic residues" evidence="1">
    <location>
        <begin position="256"/>
        <end position="278"/>
    </location>
</feature>
<dbReference type="AlphaFoldDB" id="A0A9Q0JPZ4"/>
<accession>A0A9Q0JPZ4</accession>
<evidence type="ECO:0000313" key="2">
    <source>
        <dbReference type="EMBL" id="KAJ4848852.1"/>
    </source>
</evidence>
<organism evidence="2 3">
    <name type="scientific">Turnera subulata</name>
    <dbReference type="NCBI Taxonomy" id="218843"/>
    <lineage>
        <taxon>Eukaryota</taxon>
        <taxon>Viridiplantae</taxon>
        <taxon>Streptophyta</taxon>
        <taxon>Embryophyta</taxon>
        <taxon>Tracheophyta</taxon>
        <taxon>Spermatophyta</taxon>
        <taxon>Magnoliopsida</taxon>
        <taxon>eudicotyledons</taxon>
        <taxon>Gunneridae</taxon>
        <taxon>Pentapetalae</taxon>
        <taxon>rosids</taxon>
        <taxon>fabids</taxon>
        <taxon>Malpighiales</taxon>
        <taxon>Passifloraceae</taxon>
        <taxon>Turnera</taxon>
    </lineage>
</organism>
<feature type="region of interest" description="Disordered" evidence="1">
    <location>
        <begin position="244"/>
        <end position="284"/>
    </location>
</feature>